<organism evidence="1 2">
    <name type="scientific">Oryza sativa subsp. japonica</name>
    <name type="common">Rice</name>
    <dbReference type="NCBI Taxonomy" id="39947"/>
    <lineage>
        <taxon>Eukaryota</taxon>
        <taxon>Viridiplantae</taxon>
        <taxon>Streptophyta</taxon>
        <taxon>Embryophyta</taxon>
        <taxon>Tracheophyta</taxon>
        <taxon>Spermatophyta</taxon>
        <taxon>Magnoliopsida</taxon>
        <taxon>Liliopsida</taxon>
        <taxon>Poales</taxon>
        <taxon>Poaceae</taxon>
        <taxon>BOP clade</taxon>
        <taxon>Oryzoideae</taxon>
        <taxon>Oryzeae</taxon>
        <taxon>Oryzinae</taxon>
        <taxon>Oryza</taxon>
        <taxon>Oryza sativa</taxon>
    </lineage>
</organism>
<proteinExistence type="predicted"/>
<dbReference type="Gramene" id="Os06t0506150-01">
    <property type="protein sequence ID" value="Os06t0506150-01"/>
    <property type="gene ID" value="Os06g0506150"/>
</dbReference>
<evidence type="ECO:0000313" key="2">
    <source>
        <dbReference type="Proteomes" id="UP000000763"/>
    </source>
</evidence>
<gene>
    <name evidence="1" type="ordered locus">Os06g0506150</name>
</gene>
<dbReference type="KEGG" id="dosa:Os06g0506150"/>
<accession>A0A0P0WX47</accession>
<sequence>MRVYRQGDLQGTVNPQLELLNMKVGSNDNFNVKIYTLYKYKTHLSFLQNNQEWKEMAFQVLQIQRAGMQCAYTRSTLSKRSLSSHEIHHLLFWYHCCLWLPKVVQSPFLASTKTFKS</sequence>
<reference evidence="1 2" key="1">
    <citation type="journal article" date="2005" name="Nature">
        <title>The map-based sequence of the rice genome.</title>
        <authorList>
            <consortium name="International rice genome sequencing project (IRGSP)"/>
            <person name="Matsumoto T."/>
            <person name="Wu J."/>
            <person name="Kanamori H."/>
            <person name="Katayose Y."/>
            <person name="Fujisawa M."/>
            <person name="Namiki N."/>
            <person name="Mizuno H."/>
            <person name="Yamamoto K."/>
            <person name="Antonio B.A."/>
            <person name="Baba T."/>
            <person name="Sakata K."/>
            <person name="Nagamura Y."/>
            <person name="Aoki H."/>
            <person name="Arikawa K."/>
            <person name="Arita K."/>
            <person name="Bito T."/>
            <person name="Chiden Y."/>
            <person name="Fujitsuka N."/>
            <person name="Fukunaka R."/>
            <person name="Hamada M."/>
            <person name="Harada C."/>
            <person name="Hayashi A."/>
            <person name="Hijishita S."/>
            <person name="Honda M."/>
            <person name="Hosokawa S."/>
            <person name="Ichikawa Y."/>
            <person name="Idonuma A."/>
            <person name="Iijima M."/>
            <person name="Ikeda M."/>
            <person name="Ikeno M."/>
            <person name="Ito K."/>
            <person name="Ito S."/>
            <person name="Ito T."/>
            <person name="Ito Y."/>
            <person name="Ito Y."/>
            <person name="Iwabuchi A."/>
            <person name="Kamiya K."/>
            <person name="Karasawa W."/>
            <person name="Kurita K."/>
            <person name="Katagiri S."/>
            <person name="Kikuta A."/>
            <person name="Kobayashi H."/>
            <person name="Kobayashi N."/>
            <person name="Machita K."/>
            <person name="Maehara T."/>
            <person name="Masukawa M."/>
            <person name="Mizubayashi T."/>
            <person name="Mukai Y."/>
            <person name="Nagasaki H."/>
            <person name="Nagata Y."/>
            <person name="Naito S."/>
            <person name="Nakashima M."/>
            <person name="Nakama Y."/>
            <person name="Nakamichi Y."/>
            <person name="Nakamura M."/>
            <person name="Meguro A."/>
            <person name="Negishi M."/>
            <person name="Ohta I."/>
            <person name="Ohta T."/>
            <person name="Okamoto M."/>
            <person name="Ono N."/>
            <person name="Saji S."/>
            <person name="Sakaguchi M."/>
            <person name="Sakai K."/>
            <person name="Shibata M."/>
            <person name="Shimokawa T."/>
            <person name="Song J."/>
            <person name="Takazaki Y."/>
            <person name="Terasawa K."/>
            <person name="Tsugane M."/>
            <person name="Tsuji K."/>
            <person name="Ueda S."/>
            <person name="Waki K."/>
            <person name="Yamagata H."/>
            <person name="Yamamoto M."/>
            <person name="Yamamoto S."/>
            <person name="Yamane H."/>
            <person name="Yoshiki S."/>
            <person name="Yoshihara R."/>
            <person name="Yukawa K."/>
            <person name="Zhong H."/>
            <person name="Yano M."/>
            <person name="Yuan Q."/>
            <person name="Ouyang S."/>
            <person name="Liu J."/>
            <person name="Jones K.M."/>
            <person name="Gansberger K."/>
            <person name="Moffat K."/>
            <person name="Hill J."/>
            <person name="Bera J."/>
            <person name="Fadrosh D."/>
            <person name="Jin S."/>
            <person name="Johri S."/>
            <person name="Kim M."/>
            <person name="Overton L."/>
            <person name="Reardon M."/>
            <person name="Tsitrin T."/>
            <person name="Vuong H."/>
            <person name="Weaver B."/>
            <person name="Ciecko A."/>
            <person name="Tallon L."/>
            <person name="Jackson J."/>
            <person name="Pai G."/>
            <person name="Aken S.V."/>
            <person name="Utterback T."/>
            <person name="Reidmuller S."/>
            <person name="Feldblyum T."/>
            <person name="Hsiao J."/>
            <person name="Zismann V."/>
            <person name="Iobst S."/>
            <person name="de Vazeille A.R."/>
            <person name="Buell C.R."/>
            <person name="Ying K."/>
            <person name="Li Y."/>
            <person name="Lu T."/>
            <person name="Huang Y."/>
            <person name="Zhao Q."/>
            <person name="Feng Q."/>
            <person name="Zhang L."/>
            <person name="Zhu J."/>
            <person name="Weng Q."/>
            <person name="Mu J."/>
            <person name="Lu Y."/>
            <person name="Fan D."/>
            <person name="Liu Y."/>
            <person name="Guan J."/>
            <person name="Zhang Y."/>
            <person name="Yu S."/>
            <person name="Liu X."/>
            <person name="Zhang Y."/>
            <person name="Hong G."/>
            <person name="Han B."/>
            <person name="Choisne N."/>
            <person name="Demange N."/>
            <person name="Orjeda G."/>
            <person name="Samain S."/>
            <person name="Cattolico L."/>
            <person name="Pelletier E."/>
            <person name="Couloux A."/>
            <person name="Segurens B."/>
            <person name="Wincker P."/>
            <person name="D'Hont A."/>
            <person name="Scarpelli C."/>
            <person name="Weissenbach J."/>
            <person name="Salanoubat M."/>
            <person name="Quetier F."/>
            <person name="Yu Y."/>
            <person name="Kim H.R."/>
            <person name="Rambo T."/>
            <person name="Currie J."/>
            <person name="Collura K."/>
            <person name="Luo M."/>
            <person name="Yang T."/>
            <person name="Ammiraju J.S.S."/>
            <person name="Engler F."/>
            <person name="Soderlund C."/>
            <person name="Wing R.A."/>
            <person name="Palmer L.E."/>
            <person name="de la Bastide M."/>
            <person name="Spiegel L."/>
            <person name="Nascimento L."/>
            <person name="Zutavern T."/>
            <person name="O'Shaughnessy A."/>
            <person name="Dike S."/>
            <person name="Dedhia N."/>
            <person name="Preston R."/>
            <person name="Balija V."/>
            <person name="McCombie W.R."/>
            <person name="Chow T."/>
            <person name="Chen H."/>
            <person name="Chung M."/>
            <person name="Chen C."/>
            <person name="Shaw J."/>
            <person name="Wu H."/>
            <person name="Hsiao K."/>
            <person name="Chao Y."/>
            <person name="Chu M."/>
            <person name="Cheng C."/>
            <person name="Hour A."/>
            <person name="Lee P."/>
            <person name="Lin S."/>
            <person name="Lin Y."/>
            <person name="Liou J."/>
            <person name="Liu S."/>
            <person name="Hsing Y."/>
            <person name="Raghuvanshi S."/>
            <person name="Mohanty A."/>
            <person name="Bharti A.K."/>
            <person name="Gaur A."/>
            <person name="Gupta V."/>
            <person name="Kumar D."/>
            <person name="Ravi V."/>
            <person name="Vij S."/>
            <person name="Kapur A."/>
            <person name="Khurana P."/>
            <person name="Khurana P."/>
            <person name="Khurana J.P."/>
            <person name="Tyagi A.K."/>
            <person name="Gaikwad K."/>
            <person name="Singh A."/>
            <person name="Dalal V."/>
            <person name="Srivastava S."/>
            <person name="Dixit A."/>
            <person name="Pal A.K."/>
            <person name="Ghazi I.A."/>
            <person name="Yadav M."/>
            <person name="Pandit A."/>
            <person name="Bhargava A."/>
            <person name="Sureshbabu K."/>
            <person name="Batra K."/>
            <person name="Sharma T.R."/>
            <person name="Mohapatra T."/>
            <person name="Singh N.K."/>
            <person name="Messing J."/>
            <person name="Nelson A.B."/>
            <person name="Fuks G."/>
            <person name="Kavchok S."/>
            <person name="Keizer G."/>
            <person name="Linton E."/>
            <person name="Llaca V."/>
            <person name="Song R."/>
            <person name="Tanyolac B."/>
            <person name="Young S."/>
            <person name="Ho-Il K."/>
            <person name="Hahn J.H."/>
            <person name="Sangsakoo G."/>
            <person name="Vanavichit A."/>
            <person name="de Mattos Luiz.A.T."/>
            <person name="Zimmer P.D."/>
            <person name="Malone G."/>
            <person name="Dellagostin O."/>
            <person name="de Oliveira A.C."/>
            <person name="Bevan M."/>
            <person name="Bancroft I."/>
            <person name="Minx P."/>
            <person name="Cordum H."/>
            <person name="Wilson R."/>
            <person name="Cheng Z."/>
            <person name="Jin W."/>
            <person name="Jiang J."/>
            <person name="Leong S.A."/>
            <person name="Iwama H."/>
            <person name="Gojobori T."/>
            <person name="Itoh T."/>
            <person name="Niimura Y."/>
            <person name="Fujii Y."/>
            <person name="Habara T."/>
            <person name="Sakai H."/>
            <person name="Sato Y."/>
            <person name="Wilson G."/>
            <person name="Kumar K."/>
            <person name="McCouch S."/>
            <person name="Juretic N."/>
            <person name="Hoen D."/>
            <person name="Wright S."/>
            <person name="Bruskiewich R."/>
            <person name="Bureau T."/>
            <person name="Miyao A."/>
            <person name="Hirochika H."/>
            <person name="Nishikawa T."/>
            <person name="Kadowaki K."/>
            <person name="Sugiura M."/>
            <person name="Burr B."/>
            <person name="Sasaki T."/>
        </authorList>
    </citation>
    <scope>NUCLEOTIDE SEQUENCE [LARGE SCALE GENOMIC DNA]</scope>
    <source>
        <strain evidence="2">cv. Nipponbare</strain>
    </source>
</reference>
<protein>
    <submittedName>
        <fullName evidence="1">Os06g0506150 protein</fullName>
    </submittedName>
</protein>
<dbReference type="Proteomes" id="UP000000763">
    <property type="component" value="Chromosome 6"/>
</dbReference>
<reference evidence="2" key="2">
    <citation type="journal article" date="2008" name="Nucleic Acids Res.">
        <title>The rice annotation project database (RAP-DB): 2008 update.</title>
        <authorList>
            <consortium name="The rice annotation project (RAP)"/>
        </authorList>
    </citation>
    <scope>GENOME REANNOTATION</scope>
    <source>
        <strain evidence="2">cv. Nipponbare</strain>
    </source>
</reference>
<dbReference type="AlphaFoldDB" id="A0A0P0WX47"/>
<dbReference type="EMBL" id="AP008212">
    <property type="protein sequence ID" value="BAH93538.1"/>
    <property type="molecule type" value="Genomic_DNA"/>
</dbReference>
<evidence type="ECO:0000313" key="1">
    <source>
        <dbReference type="EMBL" id="BAH93538.1"/>
    </source>
</evidence>
<name>A0A0P0WX47_ORYSJ</name>